<proteinExistence type="inferred from homology"/>
<evidence type="ECO:0000256" key="2">
    <source>
        <dbReference type="HAMAP-Rule" id="MF_00489"/>
    </source>
</evidence>
<dbReference type="EMBL" id="QURL01000003">
    <property type="protein sequence ID" value="RFC64316.1"/>
    <property type="molecule type" value="Genomic_DNA"/>
</dbReference>
<organism evidence="3 4">
    <name type="scientific">Fulvimarina endophytica</name>
    <dbReference type="NCBI Taxonomy" id="2293836"/>
    <lineage>
        <taxon>Bacteria</taxon>
        <taxon>Pseudomonadati</taxon>
        <taxon>Pseudomonadota</taxon>
        <taxon>Alphaproteobacteria</taxon>
        <taxon>Hyphomicrobiales</taxon>
        <taxon>Aurantimonadaceae</taxon>
        <taxon>Fulvimarina</taxon>
    </lineage>
</organism>
<accession>A0A371X509</accession>
<evidence type="ECO:0000313" key="3">
    <source>
        <dbReference type="EMBL" id="RFC64316.1"/>
    </source>
</evidence>
<dbReference type="PANTHER" id="PTHR35146">
    <property type="entry name" value="UPF0178 PROTEIN YAII"/>
    <property type="match status" value="1"/>
</dbReference>
<gene>
    <name evidence="3" type="ORF">DYI37_08275</name>
</gene>
<dbReference type="NCBIfam" id="NF001095">
    <property type="entry name" value="PRK00124.1"/>
    <property type="match status" value="1"/>
</dbReference>
<evidence type="ECO:0000256" key="1">
    <source>
        <dbReference type="ARBA" id="ARBA00008522"/>
    </source>
</evidence>
<sequence>MDKQVLIDADACPVKDEAIEIACRHGAEPVLVSNGGMRPSRFPDARIVTVPSGADAADDWIVEACHPRSVVVTTDIPLAARVLEKGAPAIRPTGREFTAETIGEALAMRAFSQHLRETGESKGYNAAFLPADRSRFMSGLDRLLKRLPQD</sequence>
<name>A0A371X509_9HYPH</name>
<dbReference type="Pfam" id="PF02639">
    <property type="entry name" value="DUF188"/>
    <property type="match status" value="1"/>
</dbReference>
<dbReference type="Proteomes" id="UP000264310">
    <property type="component" value="Unassembled WGS sequence"/>
</dbReference>
<keyword evidence="4" id="KW-1185">Reference proteome</keyword>
<evidence type="ECO:0000313" key="4">
    <source>
        <dbReference type="Proteomes" id="UP000264310"/>
    </source>
</evidence>
<dbReference type="PANTHER" id="PTHR35146:SF1">
    <property type="entry name" value="UPF0178 PROTEIN YAII"/>
    <property type="match status" value="1"/>
</dbReference>
<dbReference type="OrthoDB" id="9798918at2"/>
<comment type="similarity">
    <text evidence="1 2">Belongs to the UPF0178 family.</text>
</comment>
<dbReference type="RefSeq" id="WP_116682731.1">
    <property type="nucleotide sequence ID" value="NZ_QURL01000003.1"/>
</dbReference>
<protein>
    <recommendedName>
        <fullName evidence="2">UPF0178 protein DYI37_08275</fullName>
    </recommendedName>
</protein>
<dbReference type="HAMAP" id="MF_00489">
    <property type="entry name" value="UPF0178"/>
    <property type="match status" value="1"/>
</dbReference>
<dbReference type="InterPro" id="IPR003791">
    <property type="entry name" value="UPF0178"/>
</dbReference>
<dbReference type="AlphaFoldDB" id="A0A371X509"/>
<comment type="caution">
    <text evidence="3">The sequence shown here is derived from an EMBL/GenBank/DDBJ whole genome shotgun (WGS) entry which is preliminary data.</text>
</comment>
<reference evidence="3 4" key="1">
    <citation type="submission" date="2018-08" db="EMBL/GenBank/DDBJ databases">
        <title>Fulvimarina sp. 85, whole genome shotgun sequence.</title>
        <authorList>
            <person name="Tuo L."/>
        </authorList>
    </citation>
    <scope>NUCLEOTIDE SEQUENCE [LARGE SCALE GENOMIC DNA]</scope>
    <source>
        <strain evidence="3 4">85</strain>
    </source>
</reference>